<keyword evidence="3" id="KW-1185">Reference proteome</keyword>
<name>A0ABY5D7U5_9ACTN</name>
<protein>
    <submittedName>
        <fullName evidence="2">Aegerolysin family protein</fullName>
    </submittedName>
</protein>
<accession>A0ABY5D7U5</accession>
<dbReference type="RefSeq" id="WP_254418605.1">
    <property type="nucleotide sequence ID" value="NZ_BAAAJB010000015.1"/>
</dbReference>
<gene>
    <name evidence="2" type="ORF">NE857_29685</name>
</gene>
<evidence type="ECO:0000256" key="1">
    <source>
        <dbReference type="ARBA" id="ARBA00010795"/>
    </source>
</evidence>
<evidence type="ECO:0000313" key="2">
    <source>
        <dbReference type="EMBL" id="USY19374.1"/>
    </source>
</evidence>
<proteinExistence type="inferred from homology"/>
<organism evidence="2 3">
    <name type="scientific">Nocardiopsis exhalans</name>
    <dbReference type="NCBI Taxonomy" id="163604"/>
    <lineage>
        <taxon>Bacteria</taxon>
        <taxon>Bacillati</taxon>
        <taxon>Actinomycetota</taxon>
        <taxon>Actinomycetes</taxon>
        <taxon>Streptosporangiales</taxon>
        <taxon>Nocardiopsidaceae</taxon>
        <taxon>Nocardiopsis</taxon>
    </lineage>
</organism>
<dbReference type="InterPro" id="IPR009413">
    <property type="entry name" value="Aegerolysin-typ"/>
</dbReference>
<reference evidence="2" key="1">
    <citation type="submission" date="2022-06" db="EMBL/GenBank/DDBJ databases">
        <authorList>
            <person name="Ping M."/>
        </authorList>
    </citation>
    <scope>NUCLEOTIDE SEQUENCE</scope>
    <source>
        <strain evidence="2">JCM11759T</strain>
    </source>
</reference>
<dbReference type="EMBL" id="CP099837">
    <property type="protein sequence ID" value="USY19374.1"/>
    <property type="molecule type" value="Genomic_DNA"/>
</dbReference>
<dbReference type="Pfam" id="PF06355">
    <property type="entry name" value="Aegerolysin"/>
    <property type="match status" value="1"/>
</dbReference>
<sequence>MADSLQMICHINNRTKQTLKVQSESLDHGKWYDPPNHYPVDVPSKETVLAFRSSGKSDTATGTQGQVVYQIGDDAEATVTISWDVPWLAGSSNTVTTKTSHQDIAASVDGFAGHGRVEDVTVKVVDGR</sequence>
<evidence type="ECO:0000313" key="3">
    <source>
        <dbReference type="Proteomes" id="UP001055940"/>
    </source>
</evidence>
<dbReference type="Gene3D" id="2.60.270.50">
    <property type="match status" value="1"/>
</dbReference>
<dbReference type="Proteomes" id="UP001055940">
    <property type="component" value="Chromosome"/>
</dbReference>
<comment type="similarity">
    <text evidence="1">Belongs to the aegerolysin family.</text>
</comment>